<keyword evidence="3" id="KW-0732">Signal</keyword>
<protein>
    <recommendedName>
        <fullName evidence="4">Rhamnogalacturonase A/B/Epimerase-like pectate lyase domain-containing protein</fullName>
    </recommendedName>
</protein>
<feature type="domain" description="Rhamnogalacturonase A/B/Epimerase-like pectate lyase" evidence="4">
    <location>
        <begin position="383"/>
        <end position="435"/>
    </location>
</feature>
<evidence type="ECO:0000256" key="1">
    <source>
        <dbReference type="ARBA" id="ARBA00004613"/>
    </source>
</evidence>
<dbReference type="InterPro" id="IPR039279">
    <property type="entry name" value="QRT3-like"/>
</dbReference>
<dbReference type="EMBL" id="BLKG01000237">
    <property type="protein sequence ID" value="GFF99898.1"/>
    <property type="molecule type" value="Genomic_DNA"/>
</dbReference>
<evidence type="ECO:0000256" key="2">
    <source>
        <dbReference type="ARBA" id="ARBA00022525"/>
    </source>
</evidence>
<name>A0ABQ1BED2_9EURO</name>
<feature type="domain" description="Rhamnogalacturonase A/B/Epimerase-like pectate lyase" evidence="4">
    <location>
        <begin position="20"/>
        <end position="245"/>
    </location>
</feature>
<dbReference type="CDD" id="cd23668">
    <property type="entry name" value="GH55_beta13glucanase-like"/>
    <property type="match status" value="1"/>
</dbReference>
<comment type="subcellular location">
    <subcellularLocation>
        <location evidence="1">Secreted</location>
    </subcellularLocation>
</comment>
<dbReference type="InterPro" id="IPR024535">
    <property type="entry name" value="RHGA/B-epi-like_pectate_lyase"/>
</dbReference>
<proteinExistence type="predicted"/>
<evidence type="ECO:0000313" key="5">
    <source>
        <dbReference type="EMBL" id="GFF99898.1"/>
    </source>
</evidence>
<sequence length="678" mass="74213">MSSMEKNSTSPFAPESYKVWRNIQDYSAKGDGVTDDIEAINRAISDRGQCSANCGSSTIYPAMIWFPAGTYLVSTPIIQYYNTQFLGDPLNVPTILAASSFVGLGVITSDIYIADGEQWYINQNNFLRSIRNFKINIQLTDPSAYICAIHWQVAQGTSLKNIKFYMLYNTNVPGNTQQGIYIENGSGGFLTNLTFVGGNFGAYFGNQQFTTSQLVFINCHTALQVHWDWAWTMQDYVIESCHNGLTIVRGAGGPMSNSQGVGSIILADAIIANTPNGIITSLYNENSTSFLIQNVGFFNVETAIQDSAKGQVLLAGGNEVLKDAWGFGIIVDNSTSAVRFINSQDIPVMNHTDALIGTNSYVKPNLYTHRRPRYDSLRAGEVINVKTLGAKGDGKTNNTVMLNNILSQAANLSSVVYFPFSVYIIRDTLRVPVRSRIISQAWSQIMATGPKFKDMKNPHMAVQVGQPGDTGIIKIQDMMFTVSGATAGAILMEWNIHESSKGSAAIWDSHVHVGSAISSNLQKDQCPKKTGSINPNCIAASLLLHLTPKSSAYLENIWVWVADHDLDVITQDQINVYSARGVLIKSKLAWLYGTASEHSVLYQYQLSGAQNILMAMIQTKSPYFQPVPPAPAPFTTGIFPNDPLFNDCLADSLTCGFSWAVRILNSSSIYMLGSGLYS</sequence>
<dbReference type="PANTHER" id="PTHR33928">
    <property type="entry name" value="POLYGALACTURONASE QRT3"/>
    <property type="match status" value="1"/>
</dbReference>
<evidence type="ECO:0000256" key="3">
    <source>
        <dbReference type="ARBA" id="ARBA00022729"/>
    </source>
</evidence>
<dbReference type="Pfam" id="PF12708">
    <property type="entry name" value="Pect-lyase_RHGA_epim"/>
    <property type="match status" value="2"/>
</dbReference>
<dbReference type="InterPro" id="IPR012334">
    <property type="entry name" value="Pectin_lyas_fold"/>
</dbReference>
<evidence type="ECO:0000259" key="4">
    <source>
        <dbReference type="Pfam" id="PF12708"/>
    </source>
</evidence>
<evidence type="ECO:0000313" key="6">
    <source>
        <dbReference type="Proteomes" id="UP000465266"/>
    </source>
</evidence>
<keyword evidence="2" id="KW-0964">Secreted</keyword>
<dbReference type="SUPFAM" id="SSF51126">
    <property type="entry name" value="Pectin lyase-like"/>
    <property type="match status" value="2"/>
</dbReference>
<dbReference type="PANTHER" id="PTHR33928:SF2">
    <property type="entry name" value="PECTATE LYASE SUPERFAMILY PROTEIN DOMAIN-CONTAINING PROTEIN-RELATED"/>
    <property type="match status" value="1"/>
</dbReference>
<accession>A0ABQ1BED2</accession>
<gene>
    <name evidence="5" type="ORF">IFM53868_10509</name>
</gene>
<keyword evidence="6" id="KW-1185">Reference proteome</keyword>
<comment type="caution">
    <text evidence="5">The sequence shown here is derived from an EMBL/GenBank/DDBJ whole genome shotgun (WGS) entry which is preliminary data.</text>
</comment>
<organism evidence="5 6">
    <name type="scientific">Aspergillus udagawae</name>
    <dbReference type="NCBI Taxonomy" id="91492"/>
    <lineage>
        <taxon>Eukaryota</taxon>
        <taxon>Fungi</taxon>
        <taxon>Dikarya</taxon>
        <taxon>Ascomycota</taxon>
        <taxon>Pezizomycotina</taxon>
        <taxon>Eurotiomycetes</taxon>
        <taxon>Eurotiomycetidae</taxon>
        <taxon>Eurotiales</taxon>
        <taxon>Aspergillaceae</taxon>
        <taxon>Aspergillus</taxon>
        <taxon>Aspergillus subgen. Fumigati</taxon>
    </lineage>
</organism>
<reference evidence="5 6" key="1">
    <citation type="submission" date="2020-01" db="EMBL/GenBank/DDBJ databases">
        <title>Draft genome sequence of Aspergillus udagawae IFM 53868.</title>
        <authorList>
            <person name="Takahashi H."/>
            <person name="Yaguchi T."/>
        </authorList>
    </citation>
    <scope>NUCLEOTIDE SEQUENCE [LARGE SCALE GENOMIC DNA]</scope>
    <source>
        <strain evidence="5 6">IFM 53868</strain>
    </source>
</reference>
<dbReference type="Gene3D" id="2.160.20.10">
    <property type="entry name" value="Single-stranded right-handed beta-helix, Pectin lyase-like"/>
    <property type="match status" value="2"/>
</dbReference>
<dbReference type="Proteomes" id="UP000465266">
    <property type="component" value="Unassembled WGS sequence"/>
</dbReference>
<dbReference type="InterPro" id="IPR011050">
    <property type="entry name" value="Pectin_lyase_fold/virulence"/>
</dbReference>